<comment type="similarity">
    <text evidence="5">Belongs to the ABC-2 integral membrane protein family.</text>
</comment>
<name>A0ABU0ANH6_9BACI</name>
<dbReference type="InterPro" id="IPR000412">
    <property type="entry name" value="ABC_2_transport"/>
</dbReference>
<organism evidence="7 8">
    <name type="scientific">Cytobacillus purgationiresistens</name>
    <dbReference type="NCBI Taxonomy" id="863449"/>
    <lineage>
        <taxon>Bacteria</taxon>
        <taxon>Bacillati</taxon>
        <taxon>Bacillota</taxon>
        <taxon>Bacilli</taxon>
        <taxon>Bacillales</taxon>
        <taxon>Bacillaceae</taxon>
        <taxon>Cytobacillus</taxon>
    </lineage>
</organism>
<dbReference type="InterPro" id="IPR013525">
    <property type="entry name" value="ABC2_TM"/>
</dbReference>
<evidence type="ECO:0000256" key="4">
    <source>
        <dbReference type="ARBA" id="ARBA00023136"/>
    </source>
</evidence>
<evidence type="ECO:0000256" key="1">
    <source>
        <dbReference type="ARBA" id="ARBA00004141"/>
    </source>
</evidence>
<reference evidence="7 8" key="1">
    <citation type="submission" date="2023-07" db="EMBL/GenBank/DDBJ databases">
        <title>Genomic Encyclopedia of Type Strains, Phase IV (KMG-IV): sequencing the most valuable type-strain genomes for metagenomic binning, comparative biology and taxonomic classification.</title>
        <authorList>
            <person name="Goeker M."/>
        </authorList>
    </citation>
    <scope>NUCLEOTIDE SEQUENCE [LARGE SCALE GENOMIC DNA]</scope>
    <source>
        <strain evidence="7 8">DSM 23494</strain>
    </source>
</reference>
<proteinExistence type="inferred from homology"/>
<feature type="domain" description="ABC transmembrane type-2" evidence="6">
    <location>
        <begin position="20"/>
        <end position="238"/>
    </location>
</feature>
<comment type="caution">
    <text evidence="7">The sequence shown here is derived from an EMBL/GenBank/DDBJ whole genome shotgun (WGS) entry which is preliminary data.</text>
</comment>
<feature type="transmembrane region" description="Helical" evidence="5">
    <location>
        <begin position="46"/>
        <end position="70"/>
    </location>
</feature>
<evidence type="ECO:0000256" key="3">
    <source>
        <dbReference type="ARBA" id="ARBA00022989"/>
    </source>
</evidence>
<keyword evidence="2 5" id="KW-0812">Transmembrane</keyword>
<evidence type="ECO:0000259" key="6">
    <source>
        <dbReference type="PROSITE" id="PS51012"/>
    </source>
</evidence>
<protein>
    <recommendedName>
        <fullName evidence="5">Transport permease protein</fullName>
    </recommendedName>
</protein>
<feature type="transmembrane region" description="Helical" evidence="5">
    <location>
        <begin position="210"/>
        <end position="232"/>
    </location>
</feature>
<dbReference type="PANTHER" id="PTHR43027:SF2">
    <property type="entry name" value="TRANSPORT PERMEASE PROTEIN"/>
    <property type="match status" value="1"/>
</dbReference>
<dbReference type="InterPro" id="IPR047817">
    <property type="entry name" value="ABC2_TM_bact-type"/>
</dbReference>
<feature type="transmembrane region" description="Helical" evidence="5">
    <location>
        <begin position="21"/>
        <end position="40"/>
    </location>
</feature>
<dbReference type="Proteomes" id="UP001238088">
    <property type="component" value="Unassembled WGS sequence"/>
</dbReference>
<dbReference type="InterPro" id="IPR052902">
    <property type="entry name" value="ABC-2_transporter"/>
</dbReference>
<dbReference type="Pfam" id="PF01061">
    <property type="entry name" value="ABC2_membrane"/>
    <property type="match status" value="1"/>
</dbReference>
<dbReference type="PROSITE" id="PS51012">
    <property type="entry name" value="ABC_TM2"/>
    <property type="match status" value="1"/>
</dbReference>
<evidence type="ECO:0000256" key="5">
    <source>
        <dbReference type="RuleBase" id="RU361157"/>
    </source>
</evidence>
<evidence type="ECO:0000256" key="2">
    <source>
        <dbReference type="ARBA" id="ARBA00022692"/>
    </source>
</evidence>
<sequence length="238" mass="26202">MNTFWLLYKAEIKLSFREMSSVIFGLILPAGLMALMGLFANNNEELNLSFAAIATIGLCATGLMSLPLSLSSYREQKVLKRYKVTPISPMNLLFAHVSYCFSLSIFSMTMVYAVARFGFGMTLIGSPWKFTAGYLLVMVAIHSVGLMIASLSPSEKTTGAISSALYFPMFLLSGATIPFEIMPNFLQAIVKVLPLTHGIELLKGISLDQLSNLTFSISLLALTTMIGLFISIKFFKWE</sequence>
<dbReference type="RefSeq" id="WP_307476883.1">
    <property type="nucleotide sequence ID" value="NZ_JAUSUB010000016.1"/>
</dbReference>
<keyword evidence="4 5" id="KW-0472">Membrane</keyword>
<keyword evidence="3 5" id="KW-1133">Transmembrane helix</keyword>
<comment type="subcellular location">
    <subcellularLocation>
        <location evidence="5">Cell membrane</location>
        <topology evidence="5">Multi-pass membrane protein</topology>
    </subcellularLocation>
    <subcellularLocation>
        <location evidence="1">Membrane</location>
        <topology evidence="1">Multi-pass membrane protein</topology>
    </subcellularLocation>
</comment>
<dbReference type="EMBL" id="JAUSUB010000016">
    <property type="protein sequence ID" value="MDQ0271610.1"/>
    <property type="molecule type" value="Genomic_DNA"/>
</dbReference>
<keyword evidence="8" id="KW-1185">Reference proteome</keyword>
<dbReference type="PANTHER" id="PTHR43027">
    <property type="entry name" value="DOXORUBICIN RESISTANCE ABC TRANSPORTER PERMEASE PROTEIN DRRC-RELATED"/>
    <property type="match status" value="1"/>
</dbReference>
<evidence type="ECO:0000313" key="8">
    <source>
        <dbReference type="Proteomes" id="UP001238088"/>
    </source>
</evidence>
<evidence type="ECO:0000313" key="7">
    <source>
        <dbReference type="EMBL" id="MDQ0271610.1"/>
    </source>
</evidence>
<feature type="transmembrane region" description="Helical" evidence="5">
    <location>
        <begin position="164"/>
        <end position="190"/>
    </location>
</feature>
<feature type="transmembrane region" description="Helical" evidence="5">
    <location>
        <begin position="91"/>
        <end position="114"/>
    </location>
</feature>
<gene>
    <name evidence="7" type="ORF">J2S17_003498</name>
</gene>
<accession>A0ABU0ANH6</accession>
<feature type="transmembrane region" description="Helical" evidence="5">
    <location>
        <begin position="134"/>
        <end position="152"/>
    </location>
</feature>
<keyword evidence="5" id="KW-1003">Cell membrane</keyword>
<dbReference type="PIRSF" id="PIRSF006648">
    <property type="entry name" value="DrrB"/>
    <property type="match status" value="1"/>
</dbReference>
<keyword evidence="5" id="KW-0813">Transport</keyword>